<feature type="domain" description="Condensation" evidence="1">
    <location>
        <begin position="167"/>
        <end position="450"/>
    </location>
</feature>
<protein>
    <submittedName>
        <fullName evidence="2">Non-ribosomal peptide synthetase</fullName>
    </submittedName>
</protein>
<dbReference type="AlphaFoldDB" id="A0A5D4HAQ6"/>
<dbReference type="Pfam" id="PF00668">
    <property type="entry name" value="Condensation"/>
    <property type="match status" value="2"/>
</dbReference>
<feature type="non-terminal residue" evidence="2">
    <location>
        <position position="1"/>
    </location>
</feature>
<proteinExistence type="predicted"/>
<keyword evidence="3" id="KW-1185">Reference proteome</keyword>
<evidence type="ECO:0000313" key="2">
    <source>
        <dbReference type="EMBL" id="TYR37694.1"/>
    </source>
</evidence>
<dbReference type="PANTHER" id="PTHR45398">
    <property type="match status" value="1"/>
</dbReference>
<dbReference type="EMBL" id="VSZQ01000593">
    <property type="protein sequence ID" value="TYR37694.1"/>
    <property type="molecule type" value="Genomic_DNA"/>
</dbReference>
<comment type="caution">
    <text evidence="2">The sequence shown here is derived from an EMBL/GenBank/DDBJ whole genome shotgun (WGS) entry which is preliminary data.</text>
</comment>
<dbReference type="GO" id="GO:0003824">
    <property type="term" value="F:catalytic activity"/>
    <property type="evidence" value="ECO:0007669"/>
    <property type="project" value="InterPro"/>
</dbReference>
<dbReference type="InterPro" id="IPR001242">
    <property type="entry name" value="Condensation_dom"/>
</dbReference>
<dbReference type="Proteomes" id="UP000323242">
    <property type="component" value="Unassembled WGS sequence"/>
</dbReference>
<dbReference type="SUPFAM" id="SSF52777">
    <property type="entry name" value="CoA-dependent acyltransferases"/>
    <property type="match status" value="3"/>
</dbReference>
<dbReference type="InterPro" id="IPR010060">
    <property type="entry name" value="NRPS_synth"/>
</dbReference>
<organism evidence="2 3">
    <name type="scientific">Streptomyces parvus</name>
    <dbReference type="NCBI Taxonomy" id="66428"/>
    <lineage>
        <taxon>Bacteria</taxon>
        <taxon>Bacillati</taxon>
        <taxon>Actinomycetota</taxon>
        <taxon>Actinomycetes</taxon>
        <taxon>Kitasatosporales</taxon>
        <taxon>Streptomycetaceae</taxon>
        <taxon>Streptomyces</taxon>
    </lineage>
</organism>
<gene>
    <name evidence="2" type="ORF">FY004_39725</name>
</gene>
<name>A0A5D4HAQ6_9ACTN</name>
<dbReference type="PANTHER" id="PTHR45398:SF1">
    <property type="entry name" value="ENZYME, PUTATIVE (JCVI)-RELATED"/>
    <property type="match status" value="1"/>
</dbReference>
<accession>A0A5D4HAQ6</accession>
<dbReference type="Gene3D" id="3.30.559.30">
    <property type="entry name" value="Nonribosomal peptide synthetase, condensation domain"/>
    <property type="match status" value="2"/>
</dbReference>
<sequence length="450" mass="48985">GWFTSLFPVALTPGADRPGEALKAVKEQLRAVPRRGVGYGLTHDLTALPAGLSFNYLGQFDAVTAGGPLGVVAESAGAMTAESGVRAHLVEVNGAVSGGRLSVGWSYSSNLHDRATVAGLAEEFMVRLRALIEHCVAGDAGGLTPSDVPLAGLDQAALDAFADRQAEDVYPLSPLQQGMLFHALAEPDSGLYVEQIHWRVHGELDADRLRHAWQAVMERHSVLRTTIGTDTGAPLQFVHRRFEVPFDLIDWSGLSEGERDSRIAELVTADRLSGFAFDTGPLFRIRLVRLGSSTHHLVWSFHHILLDGWSLSTVLRDVFAWYERPSPGDDHVRPFRDYLGWLGEQDLDAAEEFWRRRLAGFEEVTPFDPGTAPRPDDGPGKGRVGMGEVRLPAETLNGLARLARSQRLTLSTLAQGAWGLLLSRYSGRRDVVFGTTVSGRPAGLDGVEEM</sequence>
<dbReference type="InterPro" id="IPR023213">
    <property type="entry name" value="CAT-like_dom_sf"/>
</dbReference>
<dbReference type="NCBIfam" id="TIGR01720">
    <property type="entry name" value="NRPS-para261"/>
    <property type="match status" value="1"/>
</dbReference>
<evidence type="ECO:0000313" key="3">
    <source>
        <dbReference type="Proteomes" id="UP000323242"/>
    </source>
</evidence>
<dbReference type="Gene3D" id="3.30.559.10">
    <property type="entry name" value="Chloramphenicol acetyltransferase-like domain"/>
    <property type="match status" value="1"/>
</dbReference>
<feature type="non-terminal residue" evidence="2">
    <location>
        <position position="450"/>
    </location>
</feature>
<evidence type="ECO:0000259" key="1">
    <source>
        <dbReference type="Pfam" id="PF00668"/>
    </source>
</evidence>
<reference evidence="2 3" key="1">
    <citation type="submission" date="2019-08" db="EMBL/GenBank/DDBJ databases">
        <title>Draft genome for granaticin producer strain Streptomyces parvus C05.</title>
        <authorList>
            <person name="Gonzalez-Pimentel J.L."/>
        </authorList>
    </citation>
    <scope>NUCLEOTIDE SEQUENCE [LARGE SCALE GENOMIC DNA]</scope>
    <source>
        <strain evidence="2 3">C05</strain>
    </source>
</reference>
<feature type="domain" description="Condensation" evidence="1">
    <location>
        <begin position="1"/>
        <end position="137"/>
    </location>
</feature>
<dbReference type="GO" id="GO:0008610">
    <property type="term" value="P:lipid biosynthetic process"/>
    <property type="evidence" value="ECO:0007669"/>
    <property type="project" value="UniProtKB-ARBA"/>
</dbReference>